<organism evidence="2 3">
    <name type="scientific">Kribbella shirazensis</name>
    <dbReference type="NCBI Taxonomy" id="1105143"/>
    <lineage>
        <taxon>Bacteria</taxon>
        <taxon>Bacillati</taxon>
        <taxon>Actinomycetota</taxon>
        <taxon>Actinomycetes</taxon>
        <taxon>Propionibacteriales</taxon>
        <taxon>Kribbellaceae</taxon>
        <taxon>Kribbella</taxon>
    </lineage>
</organism>
<gene>
    <name evidence="2" type="ORF">BJY22_005565</name>
</gene>
<reference evidence="2 3" key="1">
    <citation type="submission" date="2020-03" db="EMBL/GenBank/DDBJ databases">
        <title>Sequencing the genomes of 1000 actinobacteria strains.</title>
        <authorList>
            <person name="Klenk H.-P."/>
        </authorList>
    </citation>
    <scope>NUCLEOTIDE SEQUENCE [LARGE SCALE GENOMIC DNA]</scope>
    <source>
        <strain evidence="2 3">DSM 45490</strain>
    </source>
</reference>
<protein>
    <submittedName>
        <fullName evidence="2">Uncharacterized protein</fullName>
    </submittedName>
</protein>
<sequence length="122" mass="12621">MAVAATAGLAIVPALPASATVHEIVGQWCSGQDPLGPPGISGGSQADNFAKPLEASGFITGIVPFRDGFRIQFNYANPNAKVVGTGVFVVIGQVDGKPLYLELIQPDPSFPAFQRCPRLATG</sequence>
<dbReference type="Proteomes" id="UP000555407">
    <property type="component" value="Unassembled WGS sequence"/>
</dbReference>
<evidence type="ECO:0000256" key="1">
    <source>
        <dbReference type="SAM" id="SignalP"/>
    </source>
</evidence>
<dbReference type="EMBL" id="JAASRO010000001">
    <property type="protein sequence ID" value="NIK59848.1"/>
    <property type="molecule type" value="Genomic_DNA"/>
</dbReference>
<feature type="signal peptide" evidence="1">
    <location>
        <begin position="1"/>
        <end position="19"/>
    </location>
</feature>
<proteinExistence type="predicted"/>
<evidence type="ECO:0000313" key="3">
    <source>
        <dbReference type="Proteomes" id="UP000555407"/>
    </source>
</evidence>
<keyword evidence="3" id="KW-1185">Reference proteome</keyword>
<name>A0A7X5VEU8_9ACTN</name>
<keyword evidence="1" id="KW-0732">Signal</keyword>
<feature type="chain" id="PRO_5031028296" evidence="1">
    <location>
        <begin position="20"/>
        <end position="122"/>
    </location>
</feature>
<comment type="caution">
    <text evidence="2">The sequence shown here is derived from an EMBL/GenBank/DDBJ whole genome shotgun (WGS) entry which is preliminary data.</text>
</comment>
<dbReference type="AlphaFoldDB" id="A0A7X5VEU8"/>
<evidence type="ECO:0000313" key="2">
    <source>
        <dbReference type="EMBL" id="NIK59848.1"/>
    </source>
</evidence>
<accession>A0A7X5VEU8</accession>
<dbReference type="RefSeq" id="WP_167212291.1">
    <property type="nucleotide sequence ID" value="NZ_JAASRO010000001.1"/>
</dbReference>